<evidence type="ECO:0000256" key="2">
    <source>
        <dbReference type="SAM" id="MobiDB-lite"/>
    </source>
</evidence>
<comment type="similarity">
    <text evidence="1">Belongs to the ARG7 family.</text>
</comment>
<protein>
    <submittedName>
        <fullName evidence="3">Auxin responsive SAUR protein</fullName>
    </submittedName>
</protein>
<accession>A0A2U1Q441</accession>
<sequence>MGLQNLPRILHAKQGKLRILSPSSATETPKGYFSIYVGESTKKRFLVPLTYLRHPSFQALLNLSQDEFGYAHPMGGLTFACKLKDIGAQAETAARDCSRRSQSVPETTAESPRPQPEVTACARDHSREPETRLASSLVRLVSRLVLAAVWMVCERPDSDMQQEFPRWFESKPKTQDVLPTYSLWLVDHYRLQPQSTLA</sequence>
<dbReference type="InterPro" id="IPR003676">
    <property type="entry name" value="SAUR_fam"/>
</dbReference>
<organism evidence="3 4">
    <name type="scientific">Artemisia annua</name>
    <name type="common">Sweet wormwood</name>
    <dbReference type="NCBI Taxonomy" id="35608"/>
    <lineage>
        <taxon>Eukaryota</taxon>
        <taxon>Viridiplantae</taxon>
        <taxon>Streptophyta</taxon>
        <taxon>Embryophyta</taxon>
        <taxon>Tracheophyta</taxon>
        <taxon>Spermatophyta</taxon>
        <taxon>Magnoliopsida</taxon>
        <taxon>eudicotyledons</taxon>
        <taxon>Gunneridae</taxon>
        <taxon>Pentapetalae</taxon>
        <taxon>asterids</taxon>
        <taxon>campanulids</taxon>
        <taxon>Asterales</taxon>
        <taxon>Asteraceae</taxon>
        <taxon>Asteroideae</taxon>
        <taxon>Anthemideae</taxon>
        <taxon>Artemisiinae</taxon>
        <taxon>Artemisia</taxon>
    </lineage>
</organism>
<reference evidence="3 4" key="1">
    <citation type="journal article" date="2018" name="Mol. Plant">
        <title>The genome of Artemisia annua provides insight into the evolution of Asteraceae family and artemisinin biosynthesis.</title>
        <authorList>
            <person name="Shen Q."/>
            <person name="Zhang L."/>
            <person name="Liao Z."/>
            <person name="Wang S."/>
            <person name="Yan T."/>
            <person name="Shi P."/>
            <person name="Liu M."/>
            <person name="Fu X."/>
            <person name="Pan Q."/>
            <person name="Wang Y."/>
            <person name="Lv Z."/>
            <person name="Lu X."/>
            <person name="Zhang F."/>
            <person name="Jiang W."/>
            <person name="Ma Y."/>
            <person name="Chen M."/>
            <person name="Hao X."/>
            <person name="Li L."/>
            <person name="Tang Y."/>
            <person name="Lv G."/>
            <person name="Zhou Y."/>
            <person name="Sun X."/>
            <person name="Brodelius P.E."/>
            <person name="Rose J.K.C."/>
            <person name="Tang K."/>
        </authorList>
    </citation>
    <scope>NUCLEOTIDE SEQUENCE [LARGE SCALE GENOMIC DNA]</scope>
    <source>
        <strain evidence="4">cv. Huhao1</strain>
        <tissue evidence="3">Leaf</tissue>
    </source>
</reference>
<proteinExistence type="inferred from homology"/>
<comment type="caution">
    <text evidence="3">The sequence shown here is derived from an EMBL/GenBank/DDBJ whole genome shotgun (WGS) entry which is preliminary data.</text>
</comment>
<dbReference type="AlphaFoldDB" id="A0A2U1Q441"/>
<keyword evidence="4" id="KW-1185">Reference proteome</keyword>
<feature type="region of interest" description="Disordered" evidence="2">
    <location>
        <begin position="94"/>
        <end position="126"/>
    </location>
</feature>
<evidence type="ECO:0000313" key="3">
    <source>
        <dbReference type="EMBL" id="PWA92733.1"/>
    </source>
</evidence>
<feature type="compositionally biased region" description="Polar residues" evidence="2">
    <location>
        <begin position="100"/>
        <end position="110"/>
    </location>
</feature>
<dbReference type="EMBL" id="PKPP01000440">
    <property type="protein sequence ID" value="PWA92733.1"/>
    <property type="molecule type" value="Genomic_DNA"/>
</dbReference>
<gene>
    <name evidence="3" type="ORF">CTI12_AA022380</name>
</gene>
<evidence type="ECO:0000256" key="1">
    <source>
        <dbReference type="ARBA" id="ARBA00006974"/>
    </source>
</evidence>
<dbReference type="Proteomes" id="UP000245207">
    <property type="component" value="Unassembled WGS sequence"/>
</dbReference>
<dbReference type="STRING" id="35608.A0A2U1Q441"/>
<dbReference type="GO" id="GO:0009733">
    <property type="term" value="P:response to auxin"/>
    <property type="evidence" value="ECO:0007669"/>
    <property type="project" value="InterPro"/>
</dbReference>
<dbReference type="OrthoDB" id="625231at2759"/>
<dbReference type="Pfam" id="PF02519">
    <property type="entry name" value="Auxin_inducible"/>
    <property type="match status" value="1"/>
</dbReference>
<dbReference type="PANTHER" id="PTHR31929">
    <property type="entry name" value="SAUR-LIKE AUXIN-RESPONSIVE PROTEIN FAMILY-RELATED"/>
    <property type="match status" value="1"/>
</dbReference>
<name>A0A2U1Q441_ARTAN</name>
<evidence type="ECO:0000313" key="4">
    <source>
        <dbReference type="Proteomes" id="UP000245207"/>
    </source>
</evidence>